<gene>
    <name evidence="2" type="ORF">PR048_017291</name>
</gene>
<name>A0ABQ9H969_9NEOP</name>
<feature type="compositionally biased region" description="Basic and acidic residues" evidence="1">
    <location>
        <begin position="482"/>
        <end position="497"/>
    </location>
</feature>
<reference evidence="2 3" key="1">
    <citation type="submission" date="2023-02" db="EMBL/GenBank/DDBJ databases">
        <title>LHISI_Scaffold_Assembly.</title>
        <authorList>
            <person name="Stuart O.P."/>
            <person name="Cleave R."/>
            <person name="Magrath M.J.L."/>
            <person name="Mikheyev A.S."/>
        </authorList>
    </citation>
    <scope>NUCLEOTIDE SEQUENCE [LARGE SCALE GENOMIC DNA]</scope>
    <source>
        <strain evidence="2">Daus_M_001</strain>
        <tissue evidence="2">Leg muscle</tissue>
    </source>
</reference>
<evidence type="ECO:0000313" key="2">
    <source>
        <dbReference type="EMBL" id="KAJ8880820.1"/>
    </source>
</evidence>
<sequence>MMPLVGGFSRGSPVSPASSFQCRSIFTSITLIGSQDLAIQLAVSSPAPLCWPHLKQRDVWKTQQLRGGKWQGTRELSDHKGDTPMTPRDKLVVDEALQLKSVSLLKRLAHRNGHTRKQGQSFFTAIPTSDAQVLRKSFGRLWTLEAYLRCDGGSFDELHASRPLGGPAGLQVWEPQGFYSPRKLGLLSPPFFTNNPGDVKEVVVLKRTPYNSGIQAISYDGGNVRKQVCKREAGMMSWHESVDMEQRWNAQLGKTGGTRKDPPTCGNVYHDSHIRKSGSAPTSNRARFALAGGERESSGRSVNRGPYGKERLRLVQQAQYLATVVCGSIANAVRLIAVPKSRFHKNFAGSSDGKAKLDGSADTPGVAICSLSGSFMKIVLHVVTLLRLCCPPSHSPSCSSARSRGQGHQCVSDATSGMAVETVSSESKICGLRVSAQWTVRLRAGLLNWMREQCAALKSLFVRRGAAAGLREIASEGELPRRKLGERRDARSGESDWPRLSNVEGVRGELQGPQAAKPLAGRATWQIIAALQLDLVHSARPHCLLSTGLCICSNPPPDSRPLSQALEAGYRHILHNNCETKQPESH</sequence>
<evidence type="ECO:0000313" key="3">
    <source>
        <dbReference type="Proteomes" id="UP001159363"/>
    </source>
</evidence>
<protein>
    <submittedName>
        <fullName evidence="2">Uncharacterized protein</fullName>
    </submittedName>
</protein>
<organism evidence="2 3">
    <name type="scientific">Dryococelus australis</name>
    <dbReference type="NCBI Taxonomy" id="614101"/>
    <lineage>
        <taxon>Eukaryota</taxon>
        <taxon>Metazoa</taxon>
        <taxon>Ecdysozoa</taxon>
        <taxon>Arthropoda</taxon>
        <taxon>Hexapoda</taxon>
        <taxon>Insecta</taxon>
        <taxon>Pterygota</taxon>
        <taxon>Neoptera</taxon>
        <taxon>Polyneoptera</taxon>
        <taxon>Phasmatodea</taxon>
        <taxon>Verophasmatodea</taxon>
        <taxon>Anareolatae</taxon>
        <taxon>Phasmatidae</taxon>
        <taxon>Eurycanthinae</taxon>
        <taxon>Dryococelus</taxon>
    </lineage>
</organism>
<feature type="region of interest" description="Disordered" evidence="1">
    <location>
        <begin position="482"/>
        <end position="506"/>
    </location>
</feature>
<dbReference type="EMBL" id="JARBHB010000006">
    <property type="protein sequence ID" value="KAJ8880820.1"/>
    <property type="molecule type" value="Genomic_DNA"/>
</dbReference>
<proteinExistence type="predicted"/>
<comment type="caution">
    <text evidence="2">The sequence shown here is derived from an EMBL/GenBank/DDBJ whole genome shotgun (WGS) entry which is preliminary data.</text>
</comment>
<accession>A0ABQ9H969</accession>
<dbReference type="Proteomes" id="UP001159363">
    <property type="component" value="Chromosome 5"/>
</dbReference>
<evidence type="ECO:0000256" key="1">
    <source>
        <dbReference type="SAM" id="MobiDB-lite"/>
    </source>
</evidence>
<keyword evidence="3" id="KW-1185">Reference proteome</keyword>